<keyword evidence="2" id="KW-1185">Reference proteome</keyword>
<organism evidence="1 2">
    <name type="scientific">Halteria grandinella</name>
    <dbReference type="NCBI Taxonomy" id="5974"/>
    <lineage>
        <taxon>Eukaryota</taxon>
        <taxon>Sar</taxon>
        <taxon>Alveolata</taxon>
        <taxon>Ciliophora</taxon>
        <taxon>Intramacronucleata</taxon>
        <taxon>Spirotrichea</taxon>
        <taxon>Stichotrichia</taxon>
        <taxon>Sporadotrichida</taxon>
        <taxon>Halteriidae</taxon>
        <taxon>Halteria</taxon>
    </lineage>
</organism>
<dbReference type="EMBL" id="RRYP01012883">
    <property type="protein sequence ID" value="TNV76837.1"/>
    <property type="molecule type" value="Genomic_DNA"/>
</dbReference>
<evidence type="ECO:0000313" key="2">
    <source>
        <dbReference type="Proteomes" id="UP000785679"/>
    </source>
</evidence>
<evidence type="ECO:0000313" key="1">
    <source>
        <dbReference type="EMBL" id="TNV76837.1"/>
    </source>
</evidence>
<proteinExistence type="predicted"/>
<name>A0A8J8NJV7_HALGN</name>
<reference evidence="1" key="1">
    <citation type="submission" date="2019-06" db="EMBL/GenBank/DDBJ databases">
        <authorList>
            <person name="Zheng W."/>
        </authorList>
    </citation>
    <scope>NUCLEOTIDE SEQUENCE</scope>
    <source>
        <strain evidence="1">QDHG01</strain>
    </source>
</reference>
<gene>
    <name evidence="1" type="ORF">FGO68_gene378</name>
</gene>
<protein>
    <submittedName>
        <fullName evidence="1">Uncharacterized protein</fullName>
    </submittedName>
</protein>
<dbReference type="AlphaFoldDB" id="A0A8J8NJV7"/>
<dbReference type="Proteomes" id="UP000785679">
    <property type="component" value="Unassembled WGS sequence"/>
</dbReference>
<comment type="caution">
    <text evidence="1">The sequence shown here is derived from an EMBL/GenBank/DDBJ whole genome shotgun (WGS) entry which is preliminary data.</text>
</comment>
<sequence length="151" mass="16942">MLGVVPEPVLVSPLCLLRRRCERERDVEAWHFHLLRSEALWWCLVGLARCRARCDRSWHWQQPAAQGVSLCVCGSVCSGLCVCKGDERWLRRCSRLTQDRLSRFARSSGSSDGAGRGEVREVRLLCLLLCARLLVVRVGGCGRGVVAHAEK</sequence>
<accession>A0A8J8NJV7</accession>